<dbReference type="AlphaFoldDB" id="A0A1D3RJH1"/>
<dbReference type="RefSeq" id="XP_028862293.1">
    <property type="nucleotide sequence ID" value="XM_029005734.1"/>
</dbReference>
<evidence type="ECO:0000313" key="3">
    <source>
        <dbReference type="EMBL" id="SCN45359.1"/>
    </source>
</evidence>
<dbReference type="EMBL" id="LT594631">
    <property type="protein sequence ID" value="SCN45359.1"/>
    <property type="molecule type" value="Genomic_DNA"/>
</dbReference>
<evidence type="ECO:0000313" key="4">
    <source>
        <dbReference type="Proteomes" id="UP000219813"/>
    </source>
</evidence>
<accession>A0A1D3RJH1</accession>
<name>A0A1D3RJH1_PLAMA</name>
<feature type="region of interest" description="Disordered" evidence="1">
    <location>
        <begin position="208"/>
        <end position="294"/>
    </location>
</feature>
<dbReference type="Proteomes" id="UP000219813">
    <property type="component" value="Chromosome 10"/>
</dbReference>
<feature type="compositionally biased region" description="Polar residues" evidence="1">
    <location>
        <begin position="251"/>
        <end position="268"/>
    </location>
</feature>
<feature type="compositionally biased region" description="Basic and acidic residues" evidence="1">
    <location>
        <begin position="269"/>
        <end position="284"/>
    </location>
</feature>
<dbReference type="Gene3D" id="1.20.58.830">
    <property type="match status" value="1"/>
</dbReference>
<evidence type="ECO:0000256" key="1">
    <source>
        <dbReference type="SAM" id="MobiDB-lite"/>
    </source>
</evidence>
<feature type="transmembrane region" description="Helical" evidence="2">
    <location>
        <begin position="364"/>
        <end position="386"/>
    </location>
</feature>
<proteinExistence type="predicted"/>
<evidence type="ECO:0000256" key="2">
    <source>
        <dbReference type="SAM" id="Phobius"/>
    </source>
</evidence>
<keyword evidence="2" id="KW-0812">Transmembrane</keyword>
<dbReference type="GeneID" id="39869537"/>
<reference evidence="3 4" key="1">
    <citation type="submission" date="2016-06" db="EMBL/GenBank/DDBJ databases">
        <authorList>
            <consortium name="Pathogen Informatics"/>
        </authorList>
    </citation>
    <scope>NUCLEOTIDE SEQUENCE [LARGE SCALE GENOMIC DNA]</scope>
</reference>
<dbReference type="VEuPathDB" id="PlasmoDB:PmUG01_10053400"/>
<gene>
    <name evidence="3" type="primary">PmUG01_10053400</name>
    <name evidence="3" type="ORF">PMUG01_10053400</name>
</gene>
<dbReference type="KEGG" id="pmal:PMUG01_10053400"/>
<keyword evidence="2" id="KW-1133">Transmembrane helix</keyword>
<keyword evidence="2" id="KW-0472">Membrane</keyword>
<keyword evidence="4" id="KW-1185">Reference proteome</keyword>
<dbReference type="OrthoDB" id="375730at2759"/>
<sequence length="761" mass="90868">MKWNLSGQGYGVLQYFRNPQFKEIIEYIKKETPKLKSIRSKNDFRGKCLHFAEYVIEKKYKNPPRFKQENWEAALKTWVKHYFFKEKTKYGICPVIFEQNDRDLLELTYKAEDFFEKKEKEIKKIKNLKEKKEISNNCINDNKCKRSCEEYNEWIISMKKEFEGKRVFILNNSNKEFTKLRDKKTLSKLFKSDTFEEIPNCSYREAAVNAEPVSEEKEEAPVVKPRGAPKEQIMTSAGEDGQSMEAAVPSERNNQMPQETSTSHSYQVQREKESLPEDPPKDNETNSGENAQYEPESLLQIPGDYGTTVEGNVISYQEKPLTDVHATTFIPAALPIPNIPSATYDILKMRGDNGSKRMTHIPPLLISLLIIILFSFFIKYFLTGLFKKKKKIKRREVKFLRILVPSYYNRSKFLRYNHLEHPINEEEEEIIKKIKIQEHNMNKNENVSYGKKDRSITIIEVHMEILEECRNKELEYNKGEFLAICQEVLTKKENRTYTNLKDDEVVMDNIKSTNEIEKQKSLWSKWVERHKIFLEKLRKKDWFNNLKNDWKEERSYIKNREKLRKYLSNENEKDPFLERKKDIWRRWVSRKGTIVEKYLEEDLFEKLREEIYNMIDTYENEGRKDDILFMNKEELENKENYEVLYKYFKTKLLEKLCILVFMMVLEECKNEEYIENMESHFDNSINECITGKNLDIKPEIEENLTDINGDVLGNIKNNKNYTYEGEDCFREELKEWIRENDAYINSLDSDNNIDECYQVVE</sequence>
<organism evidence="3 4">
    <name type="scientific">Plasmodium malariae</name>
    <dbReference type="NCBI Taxonomy" id="5858"/>
    <lineage>
        <taxon>Eukaryota</taxon>
        <taxon>Sar</taxon>
        <taxon>Alveolata</taxon>
        <taxon>Apicomplexa</taxon>
        <taxon>Aconoidasida</taxon>
        <taxon>Haemosporida</taxon>
        <taxon>Plasmodiidae</taxon>
        <taxon>Plasmodium</taxon>
        <taxon>Plasmodium (Plasmodium)</taxon>
    </lineage>
</organism>
<protein>
    <submittedName>
        <fullName evidence="3">STP1 protein</fullName>
    </submittedName>
</protein>